<dbReference type="Pfam" id="PF02350">
    <property type="entry name" value="Epimerase_2"/>
    <property type="match status" value="1"/>
</dbReference>
<sequence>MKKKILFIFGTRPEAIKLAPLIILGKQNRNFRVFTCSTGQHKEMLSQVIDFFSIKIDYSLRVMKPNQSLSYLTGEIAKGLEDIISETKFDLIIVQGDTTTAFIGSLIAFYHKIPIAHVEAGLRTHDKYAPFPEESNRAMISRISDFNFTPTVVSQKNLLRENIDSKNIFITGNTVIDALLLGRKIIKSKTWSKKLKKEFEYLPKNKRLILVTGHRRESFGLPFENICNAIKTVAEQRKDIHIIYPVHLNPNVRKPVMNILGNINNITLIEPVSYPEMIYLMEFADVILTDSGGVQEEAPSFCKPVFVMRDVTERPEGITAGVAKLVGSDSKKIVSNIIKVLNDDKYYKSFSLRKNPYGDGKASLRILNIFEEVLR</sequence>
<dbReference type="NCBIfam" id="TIGR00236">
    <property type="entry name" value="wecB"/>
    <property type="match status" value="1"/>
</dbReference>
<dbReference type="Gene3D" id="3.40.50.2000">
    <property type="entry name" value="Glycogen Phosphorylase B"/>
    <property type="match status" value="2"/>
</dbReference>
<dbReference type="EC" id="5.1.3.14" evidence="3"/>
<dbReference type="CDD" id="cd03786">
    <property type="entry name" value="GTB_UDP-GlcNAc_2-Epimerase"/>
    <property type="match status" value="1"/>
</dbReference>
<dbReference type="SUPFAM" id="SSF53756">
    <property type="entry name" value="UDP-Glycosyltransferase/glycogen phosphorylase"/>
    <property type="match status" value="1"/>
</dbReference>
<evidence type="ECO:0000256" key="3">
    <source>
        <dbReference type="ARBA" id="ARBA00038858"/>
    </source>
</evidence>
<comment type="similarity">
    <text evidence="2 4">Belongs to the UDP-N-acetylglucosamine 2-epimerase family.</text>
</comment>
<feature type="domain" description="UDP-N-acetylglucosamine 2-epimerase" evidence="5">
    <location>
        <begin position="27"/>
        <end position="370"/>
    </location>
</feature>
<dbReference type="AlphaFoldDB" id="A0A350HBL8"/>
<dbReference type="PANTHER" id="PTHR43174">
    <property type="entry name" value="UDP-N-ACETYLGLUCOSAMINE 2-EPIMERASE"/>
    <property type="match status" value="1"/>
</dbReference>
<evidence type="ECO:0000256" key="4">
    <source>
        <dbReference type="RuleBase" id="RU003513"/>
    </source>
</evidence>
<comment type="caution">
    <text evidence="6">The sequence shown here is derived from an EMBL/GenBank/DDBJ whole genome shotgun (WGS) entry which is preliminary data.</text>
</comment>
<accession>A0A350HBL8</accession>
<dbReference type="InterPro" id="IPR029767">
    <property type="entry name" value="WecB-like"/>
</dbReference>
<proteinExistence type="inferred from homology"/>
<dbReference type="GO" id="GO:0008761">
    <property type="term" value="F:UDP-N-acetylglucosamine 2-epimerase activity"/>
    <property type="evidence" value="ECO:0007669"/>
    <property type="project" value="UniProtKB-EC"/>
</dbReference>
<dbReference type="EMBL" id="DMZY01000208">
    <property type="protein sequence ID" value="HAV92934.1"/>
    <property type="molecule type" value="Genomic_DNA"/>
</dbReference>
<organism evidence="6 7">
    <name type="scientific">candidate division WOR-3 bacterium</name>
    <dbReference type="NCBI Taxonomy" id="2052148"/>
    <lineage>
        <taxon>Bacteria</taxon>
        <taxon>Bacteria division WOR-3</taxon>
    </lineage>
</organism>
<evidence type="ECO:0000256" key="2">
    <source>
        <dbReference type="ARBA" id="ARBA00038209"/>
    </source>
</evidence>
<name>A0A350HBL8_UNCW3</name>
<dbReference type="InterPro" id="IPR003331">
    <property type="entry name" value="UDP_GlcNAc_Epimerase_2_dom"/>
</dbReference>
<evidence type="ECO:0000256" key="1">
    <source>
        <dbReference type="ARBA" id="ARBA00023235"/>
    </source>
</evidence>
<evidence type="ECO:0000313" key="6">
    <source>
        <dbReference type="EMBL" id="HAV92934.1"/>
    </source>
</evidence>
<reference evidence="6 7" key="1">
    <citation type="journal article" date="2018" name="Nat. Biotechnol.">
        <title>A standardized bacterial taxonomy based on genome phylogeny substantially revises the tree of life.</title>
        <authorList>
            <person name="Parks D.H."/>
            <person name="Chuvochina M."/>
            <person name="Waite D.W."/>
            <person name="Rinke C."/>
            <person name="Skarshewski A."/>
            <person name="Chaumeil P.A."/>
            <person name="Hugenholtz P."/>
        </authorList>
    </citation>
    <scope>NUCLEOTIDE SEQUENCE [LARGE SCALE GENOMIC DNA]</scope>
    <source>
        <strain evidence="6">UBA9956</strain>
    </source>
</reference>
<gene>
    <name evidence="6" type="ORF">DCW38_07135</name>
</gene>
<protein>
    <recommendedName>
        <fullName evidence="3">UDP-N-acetylglucosamine 2-epimerase (non-hydrolyzing)</fullName>
        <ecNumber evidence="3">5.1.3.14</ecNumber>
    </recommendedName>
</protein>
<evidence type="ECO:0000313" key="7">
    <source>
        <dbReference type="Proteomes" id="UP000264062"/>
    </source>
</evidence>
<keyword evidence="1 4" id="KW-0413">Isomerase</keyword>
<dbReference type="PANTHER" id="PTHR43174:SF2">
    <property type="entry name" value="UDP-N-ACETYLGLUCOSAMINE 2-EPIMERASE"/>
    <property type="match status" value="1"/>
</dbReference>
<evidence type="ECO:0000259" key="5">
    <source>
        <dbReference type="Pfam" id="PF02350"/>
    </source>
</evidence>
<dbReference type="Proteomes" id="UP000264062">
    <property type="component" value="Unassembled WGS sequence"/>
</dbReference>